<reference evidence="10" key="1">
    <citation type="journal article" date="2019" name="ISME J.">
        <title>Evolution in action: habitat transition from sediment to the pelagial leads to genome streamlining in Methylophilaceae.</title>
        <authorList>
            <person name="Salcher M."/>
            <person name="Schaefle D."/>
            <person name="Kaspar M."/>
            <person name="Neuenschwander S.M."/>
            <person name="Ghai R."/>
        </authorList>
    </citation>
    <scope>NUCLEOTIDE SEQUENCE [LARGE SCALE GENOMIC DNA]</scope>
    <source>
        <strain evidence="10">MMS-M-51</strain>
    </source>
</reference>
<dbReference type="InterPro" id="IPR007848">
    <property type="entry name" value="Small_mtfrase_dom"/>
</dbReference>
<dbReference type="InterPro" id="IPR019874">
    <property type="entry name" value="RF_methyltr_PrmC"/>
</dbReference>
<dbReference type="PROSITE" id="PS00092">
    <property type="entry name" value="N6_MTASE"/>
    <property type="match status" value="1"/>
</dbReference>
<dbReference type="PANTHER" id="PTHR18895:SF74">
    <property type="entry name" value="MTRF1L RELEASE FACTOR GLUTAMINE METHYLTRANSFERASE"/>
    <property type="match status" value="1"/>
</dbReference>
<evidence type="ECO:0000256" key="5">
    <source>
        <dbReference type="HAMAP-Rule" id="MF_02126"/>
    </source>
</evidence>
<dbReference type="Pfam" id="PF05175">
    <property type="entry name" value="MTS"/>
    <property type="match status" value="1"/>
</dbReference>
<keyword evidence="3 5" id="KW-0949">S-adenosyl-L-methionine</keyword>
<gene>
    <name evidence="5 9" type="primary">prmC</name>
    <name evidence="9" type="ORF">FIU01_12060</name>
</gene>
<evidence type="ECO:0000259" key="7">
    <source>
        <dbReference type="Pfam" id="PF05175"/>
    </source>
</evidence>
<evidence type="ECO:0000259" key="8">
    <source>
        <dbReference type="Pfam" id="PF17827"/>
    </source>
</evidence>
<dbReference type="InterPro" id="IPR040758">
    <property type="entry name" value="PrmC_N"/>
</dbReference>
<feature type="domain" description="Release factor glutamine methyltransferase N-terminal" evidence="8">
    <location>
        <begin position="41"/>
        <end position="112"/>
    </location>
</feature>
<keyword evidence="2 5" id="KW-0808">Transferase</keyword>
<feature type="binding site" evidence="5">
    <location>
        <position position="221"/>
    </location>
    <ligand>
        <name>S-adenosyl-L-methionine</name>
        <dbReference type="ChEBI" id="CHEBI:59789"/>
    </ligand>
</feature>
<feature type="binding site" evidence="5">
    <location>
        <position position="206"/>
    </location>
    <ligand>
        <name>S-adenosyl-L-methionine</name>
        <dbReference type="ChEBI" id="CHEBI:59789"/>
    </ligand>
</feature>
<comment type="catalytic activity">
    <reaction evidence="4 5">
        <text>L-glutaminyl-[peptide chain release factor] + S-adenosyl-L-methionine = N(5)-methyl-L-glutaminyl-[peptide chain release factor] + S-adenosyl-L-homocysteine + H(+)</text>
        <dbReference type="Rhea" id="RHEA:42896"/>
        <dbReference type="Rhea" id="RHEA-COMP:10271"/>
        <dbReference type="Rhea" id="RHEA-COMP:10272"/>
        <dbReference type="ChEBI" id="CHEBI:15378"/>
        <dbReference type="ChEBI" id="CHEBI:30011"/>
        <dbReference type="ChEBI" id="CHEBI:57856"/>
        <dbReference type="ChEBI" id="CHEBI:59789"/>
        <dbReference type="ChEBI" id="CHEBI:61891"/>
        <dbReference type="EC" id="2.1.1.297"/>
    </reaction>
</comment>
<dbReference type="Gene3D" id="1.10.8.10">
    <property type="entry name" value="DNA helicase RuvA subunit, C-terminal domain"/>
    <property type="match status" value="1"/>
</dbReference>
<proteinExistence type="inferred from homology"/>
<evidence type="ECO:0000256" key="6">
    <source>
        <dbReference type="SAM" id="MobiDB-lite"/>
    </source>
</evidence>
<dbReference type="InterPro" id="IPR002052">
    <property type="entry name" value="DNA_methylase_N6_adenine_CS"/>
</dbReference>
<dbReference type="Proteomes" id="UP000311008">
    <property type="component" value="Chromosome"/>
</dbReference>
<protein>
    <recommendedName>
        <fullName evidence="5">Release factor glutamine methyltransferase</fullName>
        <shortName evidence="5">RF MTase</shortName>
        <ecNumber evidence="5">2.1.1.297</ecNumber>
    </recommendedName>
    <alternativeName>
        <fullName evidence="5">N5-glutamine methyltransferase PrmC</fullName>
    </alternativeName>
    <alternativeName>
        <fullName evidence="5">Protein-(glutamine-N5) MTase PrmC</fullName>
    </alternativeName>
    <alternativeName>
        <fullName evidence="5">Protein-glutamine N-methyltransferase PrmC</fullName>
    </alternativeName>
</protein>
<keyword evidence="1 5" id="KW-0489">Methyltransferase</keyword>
<dbReference type="PANTHER" id="PTHR18895">
    <property type="entry name" value="HEMK METHYLTRANSFERASE"/>
    <property type="match status" value="1"/>
</dbReference>
<dbReference type="AlphaFoldDB" id="A0A5B8CVT4"/>
<dbReference type="Gene3D" id="3.40.50.150">
    <property type="entry name" value="Vaccinia Virus protein VP39"/>
    <property type="match status" value="1"/>
</dbReference>
<dbReference type="OrthoDB" id="9800643at2"/>
<dbReference type="SUPFAM" id="SSF53335">
    <property type="entry name" value="S-adenosyl-L-methionine-dependent methyltransferases"/>
    <property type="match status" value="1"/>
</dbReference>
<feature type="binding site" evidence="5">
    <location>
        <position position="178"/>
    </location>
    <ligand>
        <name>S-adenosyl-L-methionine</name>
        <dbReference type="ChEBI" id="CHEBI:59789"/>
    </ligand>
</feature>
<dbReference type="GO" id="GO:0003676">
    <property type="term" value="F:nucleic acid binding"/>
    <property type="evidence" value="ECO:0007669"/>
    <property type="project" value="InterPro"/>
</dbReference>
<evidence type="ECO:0000313" key="10">
    <source>
        <dbReference type="Proteomes" id="UP000311008"/>
    </source>
</evidence>
<feature type="region of interest" description="Disordered" evidence="6">
    <location>
        <begin position="298"/>
        <end position="319"/>
    </location>
</feature>
<comment type="similarity">
    <text evidence="5">Belongs to the protein N5-glutamine methyltransferase family. PrmC subfamily.</text>
</comment>
<dbReference type="KEGG" id="mmec:FIU01_12060"/>
<dbReference type="GO" id="GO:0032259">
    <property type="term" value="P:methylation"/>
    <property type="evidence" value="ECO:0007669"/>
    <property type="project" value="UniProtKB-KW"/>
</dbReference>
<evidence type="ECO:0000256" key="1">
    <source>
        <dbReference type="ARBA" id="ARBA00022603"/>
    </source>
</evidence>
<comment type="function">
    <text evidence="5">Methylates the class 1 translation termination release factors RF1/PrfA and RF2/PrfB on the glutamine residue of the universally conserved GGQ motif.</text>
</comment>
<feature type="binding site" evidence="5">
    <location>
        <begin position="221"/>
        <end position="224"/>
    </location>
    <ligand>
        <name>substrate</name>
    </ligand>
</feature>
<dbReference type="HAMAP" id="MF_02126">
    <property type="entry name" value="RF_methyltr_PrmC"/>
    <property type="match status" value="1"/>
</dbReference>
<evidence type="ECO:0000256" key="4">
    <source>
        <dbReference type="ARBA" id="ARBA00048391"/>
    </source>
</evidence>
<name>A0A5B8CVT4_9PROT</name>
<dbReference type="NCBIfam" id="TIGR03534">
    <property type="entry name" value="RF_mod_PrmC"/>
    <property type="match status" value="1"/>
</dbReference>
<dbReference type="EC" id="2.1.1.297" evidence="5"/>
<organism evidence="9 10">
    <name type="scientific">Methylophilus medardicus</name>
    <dbReference type="NCBI Taxonomy" id="2588534"/>
    <lineage>
        <taxon>Bacteria</taxon>
        <taxon>Pseudomonadati</taxon>
        <taxon>Pseudomonadota</taxon>
        <taxon>Betaproteobacteria</taxon>
        <taxon>Nitrosomonadales</taxon>
        <taxon>Methylophilaceae</taxon>
        <taxon>Methylophilus</taxon>
    </lineage>
</organism>
<dbReference type="InterPro" id="IPR050320">
    <property type="entry name" value="N5-glutamine_MTase"/>
</dbReference>
<dbReference type="FunFam" id="3.40.50.150:FF:000053">
    <property type="entry name" value="Release factor glutamine methyltransferase"/>
    <property type="match status" value="1"/>
</dbReference>
<dbReference type="NCBIfam" id="TIGR00536">
    <property type="entry name" value="hemK_fam"/>
    <property type="match status" value="1"/>
</dbReference>
<dbReference type="CDD" id="cd02440">
    <property type="entry name" value="AdoMet_MTases"/>
    <property type="match status" value="1"/>
</dbReference>
<dbReference type="Pfam" id="PF17827">
    <property type="entry name" value="PrmC_N"/>
    <property type="match status" value="1"/>
</dbReference>
<dbReference type="InterPro" id="IPR029063">
    <property type="entry name" value="SAM-dependent_MTases_sf"/>
</dbReference>
<evidence type="ECO:0000256" key="3">
    <source>
        <dbReference type="ARBA" id="ARBA00022691"/>
    </source>
</evidence>
<accession>A0A5B8CVT4</accession>
<feature type="domain" description="Methyltransferase small" evidence="7">
    <location>
        <begin position="136"/>
        <end position="229"/>
    </location>
</feature>
<keyword evidence="10" id="KW-1185">Reference proteome</keyword>
<dbReference type="GO" id="GO:0102559">
    <property type="term" value="F:peptide chain release factor N(5)-glutamine methyltransferase activity"/>
    <property type="evidence" value="ECO:0007669"/>
    <property type="project" value="UniProtKB-EC"/>
</dbReference>
<evidence type="ECO:0000313" key="9">
    <source>
        <dbReference type="EMBL" id="QDC45180.1"/>
    </source>
</evidence>
<dbReference type="EMBL" id="CP040946">
    <property type="protein sequence ID" value="QDC45180.1"/>
    <property type="molecule type" value="Genomic_DNA"/>
</dbReference>
<evidence type="ECO:0000256" key="2">
    <source>
        <dbReference type="ARBA" id="ARBA00022679"/>
    </source>
</evidence>
<sequence>MGHSPCREASCQARTCDGHRVAQSRGGTIVSLQTELIQVQQWLQTARQQLAQHVPADEARIEAQLLLMHVLNVSRAWLIAHATDHIEPTQLSVVAHLLQRRLQGEPVAYLLGKREFFGLTLKVTTDTLIPRPDSETLVEAALQKICAGMRILDLGTGTGAIALAIAKHAPTCQVVAVDVSAPALAVAQENAHSLQLPHVQCLHSHWFDALPTSTFDLIVSNPPYIEHNDPHLQQGDLRFEPFSALASGEDGLTAIRQIISQSTAHLNLGGWLLLEHGYNQAQAVQQLLQAHGFTDVETRHDLGNQPRVTLGKRSAAEPV</sequence>
<feature type="binding site" evidence="5">
    <location>
        <begin position="155"/>
        <end position="159"/>
    </location>
    <ligand>
        <name>S-adenosyl-L-methionine</name>
        <dbReference type="ChEBI" id="CHEBI:59789"/>
    </ligand>
</feature>
<dbReference type="InterPro" id="IPR004556">
    <property type="entry name" value="HemK-like"/>
</dbReference>